<sequence>MEVRHDCTDPRTNQAGRDRHRYDREVCHRTVAILRPDVVYGDGLEARRTHLGAVRLAVRYDPRSCSGCCLEHPGRATRSPIALLLS</sequence>
<comment type="caution">
    <text evidence="1">The sequence shown here is derived from an EMBL/GenBank/DDBJ whole genome shotgun (WGS) entry which is preliminary data.</text>
</comment>
<accession>A0ABM8R4U9</accession>
<keyword evidence="2" id="KW-1185">Reference proteome</keyword>
<reference evidence="1 2" key="1">
    <citation type="submission" date="2021-02" db="EMBL/GenBank/DDBJ databases">
        <authorList>
            <person name="Han P."/>
        </authorList>
    </citation>
    <scope>NUCLEOTIDE SEQUENCE [LARGE SCALE GENOMIC DNA]</scope>
    <source>
        <strain evidence="1">Candidatus Nitrospira sp. ZN2</strain>
    </source>
</reference>
<proteinExistence type="predicted"/>
<evidence type="ECO:0000313" key="2">
    <source>
        <dbReference type="Proteomes" id="UP000675880"/>
    </source>
</evidence>
<name>A0ABM8R4U9_9BACT</name>
<evidence type="ECO:0008006" key="3">
    <source>
        <dbReference type="Google" id="ProtNLM"/>
    </source>
</evidence>
<gene>
    <name evidence="1" type="ORF">NSPZN2_100453</name>
</gene>
<organism evidence="1 2">
    <name type="scientific">Nitrospira defluvii</name>
    <dbReference type="NCBI Taxonomy" id="330214"/>
    <lineage>
        <taxon>Bacteria</taxon>
        <taxon>Pseudomonadati</taxon>
        <taxon>Nitrospirota</taxon>
        <taxon>Nitrospiria</taxon>
        <taxon>Nitrospirales</taxon>
        <taxon>Nitrospiraceae</taxon>
        <taxon>Nitrospira</taxon>
    </lineage>
</organism>
<dbReference type="Proteomes" id="UP000675880">
    <property type="component" value="Unassembled WGS sequence"/>
</dbReference>
<evidence type="ECO:0000313" key="1">
    <source>
        <dbReference type="EMBL" id="CAE6733052.1"/>
    </source>
</evidence>
<dbReference type="EMBL" id="CAJNBJ010000002">
    <property type="protein sequence ID" value="CAE6733052.1"/>
    <property type="molecule type" value="Genomic_DNA"/>
</dbReference>
<protein>
    <recommendedName>
        <fullName evidence="3">Transposase</fullName>
    </recommendedName>
</protein>